<evidence type="ECO:0008006" key="6">
    <source>
        <dbReference type="Google" id="ProtNLM"/>
    </source>
</evidence>
<dbReference type="EMBL" id="CAMXCT020000403">
    <property type="protein sequence ID" value="CAL1131712.1"/>
    <property type="molecule type" value="Genomic_DNA"/>
</dbReference>
<keyword evidence="2" id="KW-1133">Transmembrane helix</keyword>
<keyword evidence="2" id="KW-0472">Membrane</keyword>
<reference evidence="4" key="2">
    <citation type="submission" date="2024-04" db="EMBL/GenBank/DDBJ databases">
        <authorList>
            <person name="Chen Y."/>
            <person name="Shah S."/>
            <person name="Dougan E. K."/>
            <person name="Thang M."/>
            <person name="Chan C."/>
        </authorList>
    </citation>
    <scope>NUCLEOTIDE SEQUENCE [LARGE SCALE GENOMIC DNA]</scope>
</reference>
<evidence type="ECO:0000256" key="2">
    <source>
        <dbReference type="SAM" id="Phobius"/>
    </source>
</evidence>
<feature type="compositionally biased region" description="Basic residues" evidence="1">
    <location>
        <begin position="105"/>
        <end position="121"/>
    </location>
</feature>
<proteinExistence type="predicted"/>
<feature type="region of interest" description="Disordered" evidence="1">
    <location>
        <begin position="1"/>
        <end position="175"/>
    </location>
</feature>
<sequence>MADESDDEVQEVPLTTVLRPPAFNLQRLTSSFGLGGSSSSPLPKSSSSPPASAARSSNIASRSEPSGTSVHAGHALPPRVASDDSSGDQKKKDVKEKTNKDKEKKQAKKKDKKEKTTRKKRKQDEDDEEPIEETYPLTGGDDDENDSNGDDDARTGQEAHVPKDLGGRGEHQEPNIKQTLEPFHFEITGGEEAHHDAAELTPDPKDTGLWEYPDNQLGLQDTPYKQDPRYALFQVPMHEGIEDATNPEMAEEEIDTMLQHMEGMALHTGHELDWAQERIEVESLSVTEGDGLVIEALPTTPEPEETLPNTPESEESTQTLGSLRRGEEGQEKIGKRRLLRFTAFLNAETVGVAHLGWKMAASANWSGAFVRLASAKLETQPGLRPRPGVKSPACRALSEIQDRRRPLESPVLQIDRSVPDVPSVYKFDYSVENVRQLRAHGISAVRLPINVSSGRDPTCLQKLQSYLEALDNQGILCFFEESPDIAIHPHGLGCLRDAAALQCAAEVWRAVHGVFGSSPVLYEIFNEPFGYSDPQEYLHDMLQVIHLAQLPLERCILDGCGYADNVQVVSSLGWRGFLGYHFYPNWLPEGQRSAANFASKLQTDLANVAQRVIITEFGAALTMENPDDANCLKGLAQQLKTLGVMGAYHWHGWHNGDSYDFWDAKNQEGASLVRKVWDSCSPSTRMPWPQTPQTAICIFRHAEMTRLVALNDDNFATLGDPWRFEQILCHGSTVAMESLVPIQCWRSGEAALYCHEGWEGDDDSADGSFEKVAFHAFPPDCELPGVVKVYEFRKGALRYYAHQACAGFANIETWGWTQSRVAFCSMEAEEKMERVNESSSNRILVQWNLRPELTIRGADGRWRTGTPAIGSGEVCTPSADVAHKRMNLNALAIVINLLLPWCFFCFICYALSFTWHYQAPVFAWSSVLLGLGIAALSGKLAFRSDESDPKWYTFFTFAMLAAVLLAVACGEWNYRTYNEAVYDLENMNAYPNVNPAALKGQQLMDAGRLYFVEGSALDLKKAMSFKNDDTYCVAPIVVGKDQMPSYDYWAVGMNCCPGQSPDFRCGEYNNAHARAGLRLMSDDQRPFYRLAVQQAEAAYNLRSEHPMFFHWVQDPVAMANERLAAGTRFVLKSITCFFVFNFFCVSCAIIVFSKFSGH</sequence>
<evidence type="ECO:0000313" key="5">
    <source>
        <dbReference type="Proteomes" id="UP001152797"/>
    </source>
</evidence>
<dbReference type="SUPFAM" id="SSF51445">
    <property type="entry name" value="(Trans)glycosidases"/>
    <property type="match status" value="1"/>
</dbReference>
<evidence type="ECO:0000313" key="3">
    <source>
        <dbReference type="EMBL" id="CAI3978337.1"/>
    </source>
</evidence>
<feature type="transmembrane region" description="Helical" evidence="2">
    <location>
        <begin position="954"/>
        <end position="974"/>
    </location>
</feature>
<dbReference type="InterPro" id="IPR017853">
    <property type="entry name" value="GH"/>
</dbReference>
<feature type="compositionally biased region" description="Basic and acidic residues" evidence="1">
    <location>
        <begin position="151"/>
        <end position="174"/>
    </location>
</feature>
<comment type="caution">
    <text evidence="3">The sequence shown here is derived from an EMBL/GenBank/DDBJ whole genome shotgun (WGS) entry which is preliminary data.</text>
</comment>
<dbReference type="EMBL" id="CAMXCT030000403">
    <property type="protein sequence ID" value="CAL4765649.1"/>
    <property type="molecule type" value="Genomic_DNA"/>
</dbReference>
<feature type="transmembrane region" description="Helical" evidence="2">
    <location>
        <begin position="921"/>
        <end position="942"/>
    </location>
</feature>
<evidence type="ECO:0000313" key="4">
    <source>
        <dbReference type="EMBL" id="CAL1131712.1"/>
    </source>
</evidence>
<protein>
    <recommendedName>
        <fullName evidence="6">Glycoside hydrolase family 5 domain-containing protein</fullName>
    </recommendedName>
</protein>
<accession>A0A9P1FLE7</accession>
<dbReference type="AlphaFoldDB" id="A0A9P1FLE7"/>
<feature type="region of interest" description="Disordered" evidence="1">
    <location>
        <begin position="299"/>
        <end position="329"/>
    </location>
</feature>
<feature type="compositionally biased region" description="Basic and acidic residues" evidence="1">
    <location>
        <begin position="87"/>
        <end position="104"/>
    </location>
</feature>
<reference evidence="3" key="1">
    <citation type="submission" date="2022-10" db="EMBL/GenBank/DDBJ databases">
        <authorList>
            <person name="Chen Y."/>
            <person name="Dougan E. K."/>
            <person name="Chan C."/>
            <person name="Rhodes N."/>
            <person name="Thang M."/>
        </authorList>
    </citation>
    <scope>NUCLEOTIDE SEQUENCE</scope>
</reference>
<keyword evidence="5" id="KW-1185">Reference proteome</keyword>
<feature type="transmembrane region" description="Helical" evidence="2">
    <location>
        <begin position="1129"/>
        <end position="1152"/>
    </location>
</feature>
<name>A0A9P1FLE7_9DINO</name>
<feature type="compositionally biased region" description="Acidic residues" evidence="1">
    <location>
        <begin position="140"/>
        <end position="150"/>
    </location>
</feature>
<gene>
    <name evidence="3" type="ORF">C1SCF055_LOCUS6395</name>
</gene>
<dbReference type="Gene3D" id="3.20.20.80">
    <property type="entry name" value="Glycosidases"/>
    <property type="match status" value="1"/>
</dbReference>
<feature type="compositionally biased region" description="Acidic residues" evidence="1">
    <location>
        <begin position="1"/>
        <end position="10"/>
    </location>
</feature>
<dbReference type="OrthoDB" id="431466at2759"/>
<dbReference type="EMBL" id="CAMXCT010000403">
    <property type="protein sequence ID" value="CAI3978337.1"/>
    <property type="molecule type" value="Genomic_DNA"/>
</dbReference>
<feature type="compositionally biased region" description="Low complexity" evidence="1">
    <location>
        <begin position="27"/>
        <end position="63"/>
    </location>
</feature>
<evidence type="ECO:0000256" key="1">
    <source>
        <dbReference type="SAM" id="MobiDB-lite"/>
    </source>
</evidence>
<organism evidence="3">
    <name type="scientific">Cladocopium goreaui</name>
    <dbReference type="NCBI Taxonomy" id="2562237"/>
    <lineage>
        <taxon>Eukaryota</taxon>
        <taxon>Sar</taxon>
        <taxon>Alveolata</taxon>
        <taxon>Dinophyceae</taxon>
        <taxon>Suessiales</taxon>
        <taxon>Symbiodiniaceae</taxon>
        <taxon>Cladocopium</taxon>
    </lineage>
</organism>
<keyword evidence="2" id="KW-0812">Transmembrane</keyword>
<feature type="transmembrane region" description="Helical" evidence="2">
    <location>
        <begin position="888"/>
        <end position="909"/>
    </location>
</feature>
<dbReference type="Proteomes" id="UP001152797">
    <property type="component" value="Unassembled WGS sequence"/>
</dbReference>